<sequence>MPPPGLTAAHATSSGISSDSPSHAHGDDGAGNHSANDNPAGASTQDARHARPVTFYDHLAGRCQYQTNARMDAPLEGPKGHQFDEYVKILRHQKTKQIALYRATNNEIILKLDWNAPGVHFNRAALFGDWVHGAKLNNIGHMPLPLPPAELVRNFVEVQIKRIDGTDDAILQACGVNHMFAFLGLLDMPKETSDKENYKANDKPSDKAQSDKGKDTATKSRTSSSSNSTVAGLMAASPGGWPCEPTKSSGDDNTKPASEAATETTTEPGPSKPASSSTAITEGTLPIHFAPAVVNGSSPSAPRASPASPAASPFPRSWAEASSSSSSDNPAAAASEDGTIPEEEDPEEEDLEAAFLTARAVRGEIYDAAKSRLYDTTFAFPKFPALKADAALYLVRVVGIPNPPGLATSGTSGTNGPYKRFATLLGMGGWVVEDGEKFDKGGGEGKTGRMPARQVMKDWTFSVPEEIDGEALPVWKGEREPGLEDVYAMVWDLVMRRKFLGVVRGYGFGVRKESEGRPLRELMKENPFTTQE</sequence>
<reference evidence="2" key="1">
    <citation type="submission" date="2022-07" db="EMBL/GenBank/DDBJ databases">
        <title>Fungi with potential for degradation of polypropylene.</title>
        <authorList>
            <person name="Gostincar C."/>
        </authorList>
    </citation>
    <scope>NUCLEOTIDE SEQUENCE</scope>
    <source>
        <strain evidence="2">EXF-13287</strain>
    </source>
</reference>
<proteinExistence type="predicted"/>
<feature type="compositionally biased region" description="Low complexity" evidence="1">
    <location>
        <begin position="297"/>
        <end position="335"/>
    </location>
</feature>
<gene>
    <name evidence="2" type="ORF">NKR19_g684</name>
</gene>
<name>A0AA38S1Z0_9PEZI</name>
<dbReference type="Proteomes" id="UP001174691">
    <property type="component" value="Unassembled WGS sequence"/>
</dbReference>
<organism evidence="2 3">
    <name type="scientific">Coniochaeta hoffmannii</name>
    <dbReference type="NCBI Taxonomy" id="91930"/>
    <lineage>
        <taxon>Eukaryota</taxon>
        <taxon>Fungi</taxon>
        <taxon>Dikarya</taxon>
        <taxon>Ascomycota</taxon>
        <taxon>Pezizomycotina</taxon>
        <taxon>Sordariomycetes</taxon>
        <taxon>Sordariomycetidae</taxon>
        <taxon>Coniochaetales</taxon>
        <taxon>Coniochaetaceae</taxon>
        <taxon>Coniochaeta</taxon>
    </lineage>
</organism>
<feature type="compositionally biased region" description="Low complexity" evidence="1">
    <location>
        <begin position="255"/>
        <end position="269"/>
    </location>
</feature>
<comment type="caution">
    <text evidence="2">The sequence shown here is derived from an EMBL/GenBank/DDBJ whole genome shotgun (WGS) entry which is preliminary data.</text>
</comment>
<feature type="compositionally biased region" description="Low complexity" evidence="1">
    <location>
        <begin position="219"/>
        <end position="229"/>
    </location>
</feature>
<evidence type="ECO:0000313" key="2">
    <source>
        <dbReference type="EMBL" id="KAJ9165117.1"/>
    </source>
</evidence>
<feature type="region of interest" description="Disordered" evidence="1">
    <location>
        <begin position="1"/>
        <end position="49"/>
    </location>
</feature>
<feature type="compositionally biased region" description="Polar residues" evidence="1">
    <location>
        <begin position="33"/>
        <end position="45"/>
    </location>
</feature>
<feature type="compositionally biased region" description="Acidic residues" evidence="1">
    <location>
        <begin position="339"/>
        <end position="350"/>
    </location>
</feature>
<feature type="compositionally biased region" description="Basic and acidic residues" evidence="1">
    <location>
        <begin position="194"/>
        <end position="218"/>
    </location>
</feature>
<feature type="region of interest" description="Disordered" evidence="1">
    <location>
        <begin position="291"/>
        <end position="350"/>
    </location>
</feature>
<evidence type="ECO:0000256" key="1">
    <source>
        <dbReference type="SAM" id="MobiDB-lite"/>
    </source>
</evidence>
<evidence type="ECO:0000313" key="3">
    <source>
        <dbReference type="Proteomes" id="UP001174691"/>
    </source>
</evidence>
<feature type="compositionally biased region" description="Polar residues" evidence="1">
    <location>
        <begin position="10"/>
        <end position="21"/>
    </location>
</feature>
<dbReference type="AlphaFoldDB" id="A0AA38S1Z0"/>
<feature type="region of interest" description="Disordered" evidence="1">
    <location>
        <begin position="194"/>
        <end position="279"/>
    </location>
</feature>
<keyword evidence="3" id="KW-1185">Reference proteome</keyword>
<protein>
    <submittedName>
        <fullName evidence="2">Uncharacterized protein</fullName>
    </submittedName>
</protein>
<dbReference type="EMBL" id="JANBVN010000006">
    <property type="protein sequence ID" value="KAJ9165117.1"/>
    <property type="molecule type" value="Genomic_DNA"/>
</dbReference>
<accession>A0AA38S1Z0</accession>